<dbReference type="PROSITE" id="PS50089">
    <property type="entry name" value="ZF_RING_2"/>
    <property type="match status" value="1"/>
</dbReference>
<evidence type="ECO:0000256" key="5">
    <source>
        <dbReference type="PROSITE-ProRule" id="PRU00175"/>
    </source>
</evidence>
<dbReference type="SUPFAM" id="SSF57850">
    <property type="entry name" value="RING/U-box"/>
    <property type="match status" value="1"/>
</dbReference>
<dbReference type="EMBL" id="BMAT01003658">
    <property type="protein sequence ID" value="GFR59860.1"/>
    <property type="molecule type" value="Genomic_DNA"/>
</dbReference>
<keyword evidence="4" id="KW-0862">Zinc</keyword>
<name>A0AAV4EGJ7_9GAST</name>
<feature type="region of interest" description="Disordered" evidence="6">
    <location>
        <begin position="269"/>
        <end position="316"/>
    </location>
</feature>
<dbReference type="AlphaFoldDB" id="A0AAV4EGJ7"/>
<feature type="region of interest" description="Disordered" evidence="6">
    <location>
        <begin position="161"/>
        <end position="183"/>
    </location>
</feature>
<dbReference type="CDD" id="cd16545">
    <property type="entry name" value="RING-HC_RNF141"/>
    <property type="match status" value="1"/>
</dbReference>
<dbReference type="PANTHER" id="PTHR12109">
    <property type="entry name" value="RING FINGER PROTEIN 141-RELATED"/>
    <property type="match status" value="1"/>
</dbReference>
<comment type="caution">
    <text evidence="8">The sequence shown here is derived from an EMBL/GenBank/DDBJ whole genome shotgun (WGS) entry which is preliminary data.</text>
</comment>
<feature type="domain" description="RING-type" evidence="7">
    <location>
        <begin position="195"/>
        <end position="234"/>
    </location>
</feature>
<reference evidence="8 9" key="1">
    <citation type="journal article" date="2021" name="Elife">
        <title>Chloroplast acquisition without the gene transfer in kleptoplastic sea slugs, Plakobranchus ocellatus.</title>
        <authorList>
            <person name="Maeda T."/>
            <person name="Takahashi S."/>
            <person name="Yoshida T."/>
            <person name="Shimamura S."/>
            <person name="Takaki Y."/>
            <person name="Nagai Y."/>
            <person name="Toyoda A."/>
            <person name="Suzuki Y."/>
            <person name="Arimoto A."/>
            <person name="Ishii H."/>
            <person name="Satoh N."/>
            <person name="Nishiyama T."/>
            <person name="Hasebe M."/>
            <person name="Maruyama T."/>
            <person name="Minagawa J."/>
            <person name="Obokata J."/>
            <person name="Shigenobu S."/>
        </authorList>
    </citation>
    <scope>NUCLEOTIDE SEQUENCE [LARGE SCALE GENOMIC DNA]</scope>
</reference>
<dbReference type="Proteomes" id="UP000762676">
    <property type="component" value="Unassembled WGS sequence"/>
</dbReference>
<evidence type="ECO:0000256" key="6">
    <source>
        <dbReference type="SAM" id="MobiDB-lite"/>
    </source>
</evidence>
<evidence type="ECO:0000313" key="9">
    <source>
        <dbReference type="Proteomes" id="UP000762676"/>
    </source>
</evidence>
<gene>
    <name evidence="8" type="ORF">ElyMa_001805500</name>
</gene>
<keyword evidence="9" id="KW-1185">Reference proteome</keyword>
<evidence type="ECO:0000256" key="2">
    <source>
        <dbReference type="ARBA" id="ARBA00022723"/>
    </source>
</evidence>
<dbReference type="PANTHER" id="PTHR12109:SF3">
    <property type="entry name" value="RING FINGER PROTEIN 141"/>
    <property type="match status" value="1"/>
</dbReference>
<dbReference type="InterPro" id="IPR001841">
    <property type="entry name" value="Znf_RING"/>
</dbReference>
<evidence type="ECO:0000256" key="4">
    <source>
        <dbReference type="ARBA" id="ARBA00022833"/>
    </source>
</evidence>
<evidence type="ECO:0000256" key="1">
    <source>
        <dbReference type="ARBA" id="ARBA00022017"/>
    </source>
</evidence>
<dbReference type="InterPro" id="IPR043400">
    <property type="entry name" value="RING-HC_RNF141"/>
</dbReference>
<evidence type="ECO:0000259" key="7">
    <source>
        <dbReference type="PROSITE" id="PS50089"/>
    </source>
</evidence>
<dbReference type="GO" id="GO:0051865">
    <property type="term" value="P:protein autoubiquitination"/>
    <property type="evidence" value="ECO:0007669"/>
    <property type="project" value="TreeGrafter"/>
</dbReference>
<keyword evidence="3 5" id="KW-0863">Zinc-finger</keyword>
<feature type="compositionally biased region" description="Low complexity" evidence="6">
    <location>
        <begin position="277"/>
        <end position="294"/>
    </location>
</feature>
<dbReference type="SMART" id="SM00184">
    <property type="entry name" value="RING"/>
    <property type="match status" value="1"/>
</dbReference>
<feature type="compositionally biased region" description="Polar residues" evidence="6">
    <location>
        <begin position="138"/>
        <end position="147"/>
    </location>
</feature>
<feature type="region of interest" description="Disordered" evidence="6">
    <location>
        <begin position="126"/>
        <end position="147"/>
    </location>
</feature>
<organism evidence="8 9">
    <name type="scientific">Elysia marginata</name>
    <dbReference type="NCBI Taxonomy" id="1093978"/>
    <lineage>
        <taxon>Eukaryota</taxon>
        <taxon>Metazoa</taxon>
        <taxon>Spiralia</taxon>
        <taxon>Lophotrochozoa</taxon>
        <taxon>Mollusca</taxon>
        <taxon>Gastropoda</taxon>
        <taxon>Heterobranchia</taxon>
        <taxon>Euthyneura</taxon>
        <taxon>Panpulmonata</taxon>
        <taxon>Sacoglossa</taxon>
        <taxon>Placobranchoidea</taxon>
        <taxon>Plakobranchidae</taxon>
        <taxon>Elysia</taxon>
    </lineage>
</organism>
<dbReference type="InterPro" id="IPR017907">
    <property type="entry name" value="Znf_RING_CS"/>
</dbReference>
<dbReference type="Gene3D" id="3.30.40.10">
    <property type="entry name" value="Zinc/RING finger domain, C3HC4 (zinc finger)"/>
    <property type="match status" value="1"/>
</dbReference>
<accession>A0AAV4EGJ7</accession>
<keyword evidence="2" id="KW-0479">Metal-binding</keyword>
<dbReference type="InterPro" id="IPR013083">
    <property type="entry name" value="Znf_RING/FYVE/PHD"/>
</dbReference>
<evidence type="ECO:0000256" key="3">
    <source>
        <dbReference type="ARBA" id="ARBA00022771"/>
    </source>
</evidence>
<feature type="compositionally biased region" description="Basic and acidic residues" evidence="6">
    <location>
        <begin position="168"/>
        <end position="183"/>
    </location>
</feature>
<sequence length="316" mass="34764">MGQTPSVSFSASAADGDVSQVQTRLQARLNILKSLAKVTHKEVLACIVELNSVTRSFTDRSGKQLRFVVRKGTDTTFLWKATIRIACIKLITSANTVESSRLLTLRQFVMIYREITDQVTALSGPIPGLDRQEELPEGQSSPTGQDTPSCKIDEFTASAFFPPQSQSDKSKDGGAKADKSKQSEYKGLSEGLSECCVCMDSKACIMLSCCHEFCETCIDNWTRDENHRNCPLCRTKVDGSDDTWVLTDEQDPKDYEHEVRGYLLGLADRSGRPAEPYLESEQLQEEYQQNTASGGAAGAGSYMEDITSSDSSSSER</sequence>
<dbReference type="GO" id="GO:0004842">
    <property type="term" value="F:ubiquitin-protein transferase activity"/>
    <property type="evidence" value="ECO:0007669"/>
    <property type="project" value="TreeGrafter"/>
</dbReference>
<evidence type="ECO:0000313" key="8">
    <source>
        <dbReference type="EMBL" id="GFR59860.1"/>
    </source>
</evidence>
<protein>
    <recommendedName>
        <fullName evidence="1">RING finger protein 141</fullName>
    </recommendedName>
</protein>
<dbReference type="PROSITE" id="PS00518">
    <property type="entry name" value="ZF_RING_1"/>
    <property type="match status" value="1"/>
</dbReference>
<dbReference type="InterPro" id="IPR047126">
    <property type="entry name" value="RNF141-like"/>
</dbReference>
<dbReference type="GO" id="GO:0008270">
    <property type="term" value="F:zinc ion binding"/>
    <property type="evidence" value="ECO:0007669"/>
    <property type="project" value="UniProtKB-KW"/>
</dbReference>
<proteinExistence type="predicted"/>